<evidence type="ECO:0000313" key="3">
    <source>
        <dbReference type="EMBL" id="CBH18763.1"/>
    </source>
</evidence>
<dbReference type="VEuPathDB" id="TriTrypDB:Tbg972.11.18840"/>
<protein>
    <submittedName>
        <fullName evidence="3">Uncharacterized protein</fullName>
    </submittedName>
</protein>
<dbReference type="KEGG" id="tbg:TbgDal_XI18840"/>
<organism evidence="3 4">
    <name type="scientific">Trypanosoma brucei gambiense (strain MHOM/CI/86/DAL972)</name>
    <dbReference type="NCBI Taxonomy" id="679716"/>
    <lineage>
        <taxon>Eukaryota</taxon>
        <taxon>Discoba</taxon>
        <taxon>Euglenozoa</taxon>
        <taxon>Kinetoplastea</taxon>
        <taxon>Metakinetoplastina</taxon>
        <taxon>Trypanosomatida</taxon>
        <taxon>Trypanosomatidae</taxon>
        <taxon>Trypanosoma</taxon>
    </lineage>
</organism>
<name>D0AAR2_TRYB9</name>
<dbReference type="Proteomes" id="UP000002316">
    <property type="component" value="Chromosome 11"/>
</dbReference>
<keyword evidence="2" id="KW-0472">Membrane</keyword>
<dbReference type="AlphaFoldDB" id="D0AAR2"/>
<evidence type="ECO:0000256" key="1">
    <source>
        <dbReference type="SAM" id="MobiDB-lite"/>
    </source>
</evidence>
<feature type="transmembrane region" description="Helical" evidence="2">
    <location>
        <begin position="56"/>
        <end position="73"/>
    </location>
</feature>
<accession>D0AAR2</accession>
<feature type="region of interest" description="Disordered" evidence="1">
    <location>
        <begin position="222"/>
        <end position="241"/>
    </location>
</feature>
<evidence type="ECO:0000256" key="2">
    <source>
        <dbReference type="SAM" id="Phobius"/>
    </source>
</evidence>
<keyword evidence="2" id="KW-1133">Transmembrane helix</keyword>
<reference evidence="4" key="1">
    <citation type="journal article" date="2010" name="PLoS Negl. Trop. Dis.">
        <title>The genome sequence of Trypanosoma brucei gambiense, causative agent of chronic human african trypanosomiasis.</title>
        <authorList>
            <person name="Jackson A.P."/>
            <person name="Sanders M."/>
            <person name="Berry A."/>
            <person name="McQuillan J."/>
            <person name="Aslett M.A."/>
            <person name="Quail M.A."/>
            <person name="Chukualim B."/>
            <person name="Capewell P."/>
            <person name="MacLeod A."/>
            <person name="Melville S.E."/>
            <person name="Gibson W."/>
            <person name="Barry J.D."/>
            <person name="Berriman M."/>
            <person name="Hertz-Fowler C."/>
        </authorList>
    </citation>
    <scope>NUCLEOTIDE SEQUENCE [LARGE SCALE GENOMIC DNA]</scope>
    <source>
        <strain evidence="4">MHOM/CI/86/DAL972</strain>
    </source>
</reference>
<feature type="transmembrane region" description="Helical" evidence="2">
    <location>
        <begin position="151"/>
        <end position="177"/>
    </location>
</feature>
<dbReference type="OrthoDB" id="261590at2759"/>
<dbReference type="GeneID" id="23867110"/>
<gene>
    <name evidence="3" type="ORF">TbgDal_XI18840</name>
</gene>
<sequence>MQSVQSPVVLCPCTSICTGVYMFHSYEYLRMHGYSCPLCICTYTTRLMHWILSKSVLLMRLPLFLFVYYYYYFEEKRGGRKSYTTTCKYSTVWACVCGIEYQKKKKGGGEKSFVVIVSHRVTVMGVRMFCDFLKLRRWERHVLAQRERQESALAAAFRCIPWSGVAMFFFVMIFFGIDLGAGIKHTARQIQEKKEEAAQSVEVQKMQARQWSVEQVKNFREGEIPKPSWAEGGPRGSNNPL</sequence>
<dbReference type="RefSeq" id="XP_011781027.1">
    <property type="nucleotide sequence ID" value="XM_011782725.1"/>
</dbReference>
<evidence type="ECO:0000313" key="4">
    <source>
        <dbReference type="Proteomes" id="UP000002316"/>
    </source>
</evidence>
<keyword evidence="2" id="KW-0812">Transmembrane</keyword>
<proteinExistence type="predicted"/>
<dbReference type="EMBL" id="FN554974">
    <property type="protein sequence ID" value="CBH18763.1"/>
    <property type="molecule type" value="Genomic_DNA"/>
</dbReference>